<dbReference type="AlphaFoldDB" id="A0AAV1JFB0"/>
<protein>
    <recommendedName>
        <fullName evidence="2">DUF4781 domain-containing protein</fullName>
    </recommendedName>
</protein>
<organism evidence="3 4">
    <name type="scientific">Leptosia nina</name>
    <dbReference type="NCBI Taxonomy" id="320188"/>
    <lineage>
        <taxon>Eukaryota</taxon>
        <taxon>Metazoa</taxon>
        <taxon>Ecdysozoa</taxon>
        <taxon>Arthropoda</taxon>
        <taxon>Hexapoda</taxon>
        <taxon>Insecta</taxon>
        <taxon>Pterygota</taxon>
        <taxon>Neoptera</taxon>
        <taxon>Endopterygota</taxon>
        <taxon>Lepidoptera</taxon>
        <taxon>Glossata</taxon>
        <taxon>Ditrysia</taxon>
        <taxon>Papilionoidea</taxon>
        <taxon>Pieridae</taxon>
        <taxon>Pierinae</taxon>
        <taxon>Leptosia</taxon>
    </lineage>
</organism>
<evidence type="ECO:0000259" key="2">
    <source>
        <dbReference type="Pfam" id="PF16013"/>
    </source>
</evidence>
<evidence type="ECO:0000256" key="1">
    <source>
        <dbReference type="SAM" id="MobiDB-lite"/>
    </source>
</evidence>
<proteinExistence type="predicted"/>
<accession>A0AAV1JFB0</accession>
<keyword evidence="4" id="KW-1185">Reference proteome</keyword>
<feature type="domain" description="DUF4781" evidence="2">
    <location>
        <begin position="150"/>
        <end position="456"/>
    </location>
</feature>
<dbReference type="Pfam" id="PF16013">
    <property type="entry name" value="DUF4781"/>
    <property type="match status" value="1"/>
</dbReference>
<sequence>MSTEHNYQNGTNPTGDDVMAENPTPVQIQQEYFENLSDCDWVAYNLNCKSDRSYLMQNVAFALFGSPTIEGDLNAKEVLEGYTSRQKEQAQEVYKKICEQKKYSQDDETIMISILLVVCARPKPLKLLQFRPSNYWMDLHKKTDILMWSIPVFKVRKCISFSDEKPCSVFIDDNARVYKDWNSYLTNNTLPKCVIVAPCNGIYDGVLVEEDKSIAVKLTVTPSPALGLSSQVLSSVDTASTVVSFGAAGVLGVALFTPVAPVLLAGATVATVSAGIYGLVRSSIHLHDRRQHEQSINVTNPEARGSWINITASSVGLAAGAASSLLARSAVAGNNLTKVGQMLTVSVDILRHANLATGAVGVLNGLIHLIVKYHKHGEKATKLELFQFSASLLFFFQAAVSNRTAQNIIEDAQANTINEYRATLRSNKHRKIFDKISAEARRVAGTTVQGNTEVITGIKNIANKDQYFADVLRINKDINQHKLRISLTSDGKVNLNAAHKFDPSQLSGLGRDGRAELFSSLGPSKLKTPNVSTKVGPTSSPPMQSFGETEEKYDEIPKKGVVGIRPEEIIQIGVYLVRVSTSGTENITKLLENLSKDVYDGVMTVSMNIISNLIPEDIARMKILNPNKDLLQQIIEFVFNYLKHDRPLGEVSFEDDNSIVIVLKSFFQDGALKRDILLKLKERLLKNIEVELDRQRRQFPNKIQISCTVCKGVRYENK</sequence>
<dbReference type="PANTHER" id="PTHR21115:SF0">
    <property type="entry name" value="GH06117P-RELATED"/>
    <property type="match status" value="1"/>
</dbReference>
<gene>
    <name evidence="3" type="ORF">LNINA_LOCUS6705</name>
</gene>
<dbReference type="EMBL" id="CAVLEF010000009">
    <property type="protein sequence ID" value="CAK1547214.1"/>
    <property type="molecule type" value="Genomic_DNA"/>
</dbReference>
<dbReference type="InterPro" id="IPR031962">
    <property type="entry name" value="DUF4781"/>
</dbReference>
<feature type="compositionally biased region" description="Polar residues" evidence="1">
    <location>
        <begin position="1"/>
        <end position="14"/>
    </location>
</feature>
<dbReference type="Proteomes" id="UP001497472">
    <property type="component" value="Unassembled WGS sequence"/>
</dbReference>
<dbReference type="PANTHER" id="PTHR21115">
    <property type="entry name" value="GH06117P-RELATED"/>
    <property type="match status" value="1"/>
</dbReference>
<name>A0AAV1JFB0_9NEOP</name>
<feature type="region of interest" description="Disordered" evidence="1">
    <location>
        <begin position="528"/>
        <end position="551"/>
    </location>
</feature>
<evidence type="ECO:0000313" key="3">
    <source>
        <dbReference type="EMBL" id="CAK1547214.1"/>
    </source>
</evidence>
<comment type="caution">
    <text evidence="3">The sequence shown here is derived from an EMBL/GenBank/DDBJ whole genome shotgun (WGS) entry which is preliminary data.</text>
</comment>
<evidence type="ECO:0000313" key="4">
    <source>
        <dbReference type="Proteomes" id="UP001497472"/>
    </source>
</evidence>
<feature type="compositionally biased region" description="Polar residues" evidence="1">
    <location>
        <begin position="528"/>
        <end position="547"/>
    </location>
</feature>
<feature type="region of interest" description="Disordered" evidence="1">
    <location>
        <begin position="1"/>
        <end position="21"/>
    </location>
</feature>
<reference evidence="3 4" key="1">
    <citation type="submission" date="2023-11" db="EMBL/GenBank/DDBJ databases">
        <authorList>
            <person name="Okamura Y."/>
        </authorList>
    </citation>
    <scope>NUCLEOTIDE SEQUENCE [LARGE SCALE GENOMIC DNA]</scope>
</reference>